<evidence type="ECO:0000256" key="1">
    <source>
        <dbReference type="SAM" id="MobiDB-lite"/>
    </source>
</evidence>
<dbReference type="Gene3D" id="3.60.10.10">
    <property type="entry name" value="Endonuclease/exonuclease/phosphatase"/>
    <property type="match status" value="1"/>
</dbReference>
<evidence type="ECO:0000259" key="2">
    <source>
        <dbReference type="Pfam" id="PF14111"/>
    </source>
</evidence>
<dbReference type="SUPFAM" id="SSF56219">
    <property type="entry name" value="DNase I-like"/>
    <property type="match status" value="1"/>
</dbReference>
<feature type="region of interest" description="Disordered" evidence="1">
    <location>
        <begin position="130"/>
        <end position="160"/>
    </location>
</feature>
<protein>
    <recommendedName>
        <fullName evidence="2">DUF4283 domain-containing protein</fullName>
    </recommendedName>
</protein>
<keyword evidence="4" id="KW-1185">Reference proteome</keyword>
<proteinExistence type="predicted"/>
<dbReference type="PANTHER" id="PTHR33710">
    <property type="entry name" value="BNAC02G09200D PROTEIN"/>
    <property type="match status" value="1"/>
</dbReference>
<comment type="caution">
    <text evidence="3">The sequence shown here is derived from an EMBL/GenBank/DDBJ whole genome shotgun (WGS) entry which is preliminary data.</text>
</comment>
<gene>
    <name evidence="3" type="ORF">DY000_02031882</name>
</gene>
<feature type="compositionally biased region" description="Low complexity" evidence="1">
    <location>
        <begin position="145"/>
        <end position="157"/>
    </location>
</feature>
<sequence length="700" mass="77032">MQSKWGVPGLFSGKNPATVAAGEPPDPPDPSSSLSPNNFPSLLEAKTIPKSSNYRFGTFPRFGTVPSASSKGIKHPTAVAPKALPAMTNGTTACETDSALPPSTVSDFRSVTDTIPVLEKERNLQQGCRIVSPSTSSPTLTNKASSSHQSIPIPSQQTTDGTIQHPILPTPVLTGDANASSSSQTIPSSLVQKIKLSEDKTLHRQAPVTIAASGRPRVLIPDSVFQKGAELHKDFIICYFNGKAPPFNQIQSVFNHMWGKGKRLEIHNNPLNRSVLVRIHSEYLRQKILEKNICLTLAHVKVEVDLTQPLPSVVEFERENGEVVEVSVHYPWVPPTCSHCHELGHVMRNCLHYTSPPADEVAAKKKQPVNHDLGLAAVPAASDAPLSDPITAVVPSLAPTPLLSPHQSSFAITPGLTLNRSASINHSLNPFLTPEPQQRPSLKRSPDPYGRIILIWRDSINVQILSESRQCITCKINFPNHQPILYSAIYASNLSSERVELWTELIHLQTSLGLDNTNWILGGDLNQIIHPMEHSEPSITSPDFLMYQLRDCFTQLGLFDLRYIGPTLTWINSRPENPISKKLDRLMVNNSLVSSFPDALASFLPPIFSDHSPCVLDLAFNLPLAETQPYKFQNYLIKHPGFAQLLQDAWIQAGNVSQTLTQLCWKLKQIKSDLKLLNKENYSKIQERVSETNGNDDPGG</sequence>
<organism evidence="3 4">
    <name type="scientific">Brassica cretica</name>
    <name type="common">Mustard</name>
    <dbReference type="NCBI Taxonomy" id="69181"/>
    <lineage>
        <taxon>Eukaryota</taxon>
        <taxon>Viridiplantae</taxon>
        <taxon>Streptophyta</taxon>
        <taxon>Embryophyta</taxon>
        <taxon>Tracheophyta</taxon>
        <taxon>Spermatophyta</taxon>
        <taxon>Magnoliopsida</taxon>
        <taxon>eudicotyledons</taxon>
        <taxon>Gunneridae</taxon>
        <taxon>Pentapetalae</taxon>
        <taxon>rosids</taxon>
        <taxon>malvids</taxon>
        <taxon>Brassicales</taxon>
        <taxon>Brassicaceae</taxon>
        <taxon>Brassiceae</taxon>
        <taxon>Brassica</taxon>
    </lineage>
</organism>
<feature type="compositionally biased region" description="Polar residues" evidence="1">
    <location>
        <begin position="132"/>
        <end position="144"/>
    </location>
</feature>
<dbReference type="InterPro" id="IPR025558">
    <property type="entry name" value="DUF4283"/>
</dbReference>
<dbReference type="Pfam" id="PF14111">
    <property type="entry name" value="DUF4283"/>
    <property type="match status" value="1"/>
</dbReference>
<feature type="region of interest" description="Disordered" evidence="1">
    <location>
        <begin position="1"/>
        <end position="41"/>
    </location>
</feature>
<dbReference type="InterPro" id="IPR036691">
    <property type="entry name" value="Endo/exonu/phosph_ase_sf"/>
</dbReference>
<dbReference type="Proteomes" id="UP000266723">
    <property type="component" value="Unassembled WGS sequence"/>
</dbReference>
<feature type="compositionally biased region" description="Low complexity" evidence="1">
    <location>
        <begin position="31"/>
        <end position="41"/>
    </location>
</feature>
<name>A0ABQ7DP97_BRACR</name>
<evidence type="ECO:0000313" key="3">
    <source>
        <dbReference type="EMBL" id="KAF3579306.1"/>
    </source>
</evidence>
<dbReference type="EMBL" id="QGKV02000649">
    <property type="protein sequence ID" value="KAF3579306.1"/>
    <property type="molecule type" value="Genomic_DNA"/>
</dbReference>
<dbReference type="PANTHER" id="PTHR33710:SF77">
    <property type="entry name" value="DNASE I-LIKE SUPERFAMILY PROTEIN"/>
    <property type="match status" value="1"/>
</dbReference>
<evidence type="ECO:0000313" key="4">
    <source>
        <dbReference type="Proteomes" id="UP000266723"/>
    </source>
</evidence>
<accession>A0ABQ7DP97</accession>
<feature type="domain" description="DUF4283" evidence="2">
    <location>
        <begin position="229"/>
        <end position="292"/>
    </location>
</feature>
<reference evidence="3 4" key="1">
    <citation type="journal article" date="2020" name="BMC Genomics">
        <title>Intraspecific diversification of the crop wild relative Brassica cretica Lam. using demographic model selection.</title>
        <authorList>
            <person name="Kioukis A."/>
            <person name="Michalopoulou V.A."/>
            <person name="Briers L."/>
            <person name="Pirintsos S."/>
            <person name="Studholme D.J."/>
            <person name="Pavlidis P."/>
            <person name="Sarris P.F."/>
        </authorList>
    </citation>
    <scope>NUCLEOTIDE SEQUENCE [LARGE SCALE GENOMIC DNA]</scope>
    <source>
        <strain evidence="4">cv. PFS-1207/04</strain>
    </source>
</reference>